<dbReference type="SUPFAM" id="SSF141868">
    <property type="entry name" value="EAL domain-like"/>
    <property type="match status" value="1"/>
</dbReference>
<dbReference type="RefSeq" id="WP_255178040.1">
    <property type="nucleotide sequence ID" value="NZ_CP101462.1"/>
</dbReference>
<dbReference type="PROSITE" id="PS50112">
    <property type="entry name" value="PAS"/>
    <property type="match status" value="1"/>
</dbReference>
<dbReference type="Pfam" id="PF08448">
    <property type="entry name" value="PAS_4"/>
    <property type="match status" value="1"/>
</dbReference>
<dbReference type="PANTHER" id="PTHR44757">
    <property type="entry name" value="DIGUANYLATE CYCLASE DGCP"/>
    <property type="match status" value="1"/>
</dbReference>
<dbReference type="Pfam" id="PF08447">
    <property type="entry name" value="PAS_3"/>
    <property type="match status" value="1"/>
</dbReference>
<evidence type="ECO:0000313" key="5">
    <source>
        <dbReference type="EMBL" id="UTT43676.1"/>
    </source>
</evidence>
<dbReference type="SMART" id="SM00091">
    <property type="entry name" value="PAS"/>
    <property type="match status" value="3"/>
</dbReference>
<feature type="domain" description="GGDEF" evidence="4">
    <location>
        <begin position="427"/>
        <end position="560"/>
    </location>
</feature>
<dbReference type="Pfam" id="PF00563">
    <property type="entry name" value="EAL"/>
    <property type="match status" value="1"/>
</dbReference>
<dbReference type="CDD" id="cd01949">
    <property type="entry name" value="GGDEF"/>
    <property type="match status" value="1"/>
</dbReference>
<dbReference type="InterPro" id="IPR043128">
    <property type="entry name" value="Rev_trsase/Diguanyl_cyclase"/>
</dbReference>
<dbReference type="PROSITE" id="PS50887">
    <property type="entry name" value="GGDEF"/>
    <property type="match status" value="1"/>
</dbReference>
<dbReference type="NCBIfam" id="TIGR00229">
    <property type="entry name" value="sensory_box"/>
    <property type="match status" value="1"/>
</dbReference>
<evidence type="ECO:0000259" key="2">
    <source>
        <dbReference type="PROSITE" id="PS50113"/>
    </source>
</evidence>
<dbReference type="InterPro" id="IPR001633">
    <property type="entry name" value="EAL_dom"/>
</dbReference>
<dbReference type="Proteomes" id="UP001060325">
    <property type="component" value="Chromosome"/>
</dbReference>
<evidence type="ECO:0000259" key="4">
    <source>
        <dbReference type="PROSITE" id="PS50887"/>
    </source>
</evidence>
<organism evidence="5 6">
    <name type="scientific">Exiguobacterium aurantiacum</name>
    <dbReference type="NCBI Taxonomy" id="33987"/>
    <lineage>
        <taxon>Bacteria</taxon>
        <taxon>Bacillati</taxon>
        <taxon>Bacillota</taxon>
        <taxon>Bacilli</taxon>
        <taxon>Bacillales</taxon>
        <taxon>Bacillales Family XII. Incertae Sedis</taxon>
        <taxon>Exiguobacterium</taxon>
    </lineage>
</organism>
<dbReference type="InterPro" id="IPR013655">
    <property type="entry name" value="PAS_fold_3"/>
</dbReference>
<dbReference type="InterPro" id="IPR035965">
    <property type="entry name" value="PAS-like_dom_sf"/>
</dbReference>
<feature type="domain" description="PAS" evidence="1">
    <location>
        <begin position="160"/>
        <end position="218"/>
    </location>
</feature>
<dbReference type="EMBL" id="CP101462">
    <property type="protein sequence ID" value="UTT43676.1"/>
    <property type="molecule type" value="Genomic_DNA"/>
</dbReference>
<dbReference type="SMART" id="SM00267">
    <property type="entry name" value="GGDEF"/>
    <property type="match status" value="1"/>
</dbReference>
<dbReference type="CDD" id="cd01948">
    <property type="entry name" value="EAL"/>
    <property type="match status" value="1"/>
</dbReference>
<dbReference type="SMART" id="SM00052">
    <property type="entry name" value="EAL"/>
    <property type="match status" value="1"/>
</dbReference>
<dbReference type="InterPro" id="IPR035919">
    <property type="entry name" value="EAL_sf"/>
</dbReference>
<dbReference type="NCBIfam" id="TIGR00254">
    <property type="entry name" value="GGDEF"/>
    <property type="match status" value="1"/>
</dbReference>
<feature type="domain" description="EAL" evidence="3">
    <location>
        <begin position="569"/>
        <end position="819"/>
    </location>
</feature>
<protein>
    <submittedName>
        <fullName evidence="5">EAL domain-containing protein</fullName>
    </submittedName>
</protein>
<proteinExistence type="predicted"/>
<evidence type="ECO:0000259" key="3">
    <source>
        <dbReference type="PROSITE" id="PS50883"/>
    </source>
</evidence>
<evidence type="ECO:0000313" key="6">
    <source>
        <dbReference type="Proteomes" id="UP001060325"/>
    </source>
</evidence>
<dbReference type="InterPro" id="IPR013656">
    <property type="entry name" value="PAS_4"/>
</dbReference>
<keyword evidence="6" id="KW-1185">Reference proteome</keyword>
<gene>
    <name evidence="5" type="ORF">NMQ00_03995</name>
</gene>
<reference evidence="5" key="1">
    <citation type="submission" date="2022-07" db="EMBL/GenBank/DDBJ databases">
        <title>Complete genome of CX2.</title>
        <authorList>
            <person name="Cao G."/>
        </authorList>
    </citation>
    <scope>NUCLEOTIDE SEQUENCE</scope>
    <source>
        <strain evidence="5">CX2</strain>
    </source>
</reference>
<feature type="domain" description="PAC" evidence="2">
    <location>
        <begin position="346"/>
        <end position="399"/>
    </location>
</feature>
<dbReference type="InterPro" id="IPR000160">
    <property type="entry name" value="GGDEF_dom"/>
</dbReference>
<dbReference type="PANTHER" id="PTHR44757:SF2">
    <property type="entry name" value="BIOFILM ARCHITECTURE MAINTENANCE PROTEIN MBAA"/>
    <property type="match status" value="1"/>
</dbReference>
<dbReference type="InterPro" id="IPR000014">
    <property type="entry name" value="PAS"/>
</dbReference>
<dbReference type="Pfam" id="PF00990">
    <property type="entry name" value="GGDEF"/>
    <property type="match status" value="1"/>
</dbReference>
<dbReference type="PROSITE" id="PS50113">
    <property type="entry name" value="PAC"/>
    <property type="match status" value="1"/>
</dbReference>
<dbReference type="CDD" id="cd00130">
    <property type="entry name" value="PAS"/>
    <property type="match status" value="1"/>
</dbReference>
<dbReference type="InterPro" id="IPR052155">
    <property type="entry name" value="Biofilm_reg_signaling"/>
</dbReference>
<dbReference type="SUPFAM" id="SSF55785">
    <property type="entry name" value="PYP-like sensor domain (PAS domain)"/>
    <property type="match status" value="3"/>
</dbReference>
<dbReference type="Gene3D" id="3.20.20.450">
    <property type="entry name" value="EAL domain"/>
    <property type="match status" value="1"/>
</dbReference>
<dbReference type="InterPro" id="IPR000700">
    <property type="entry name" value="PAS-assoc_C"/>
</dbReference>
<dbReference type="SUPFAM" id="SSF55073">
    <property type="entry name" value="Nucleotide cyclase"/>
    <property type="match status" value="1"/>
</dbReference>
<dbReference type="Gene3D" id="3.30.70.270">
    <property type="match status" value="1"/>
</dbReference>
<accession>A0ABY5FQ14</accession>
<evidence type="ECO:0000259" key="1">
    <source>
        <dbReference type="PROSITE" id="PS50112"/>
    </source>
</evidence>
<dbReference type="PROSITE" id="PS50883">
    <property type="entry name" value="EAL"/>
    <property type="match status" value="1"/>
</dbReference>
<sequence length="950" mass="109210">MGFFRQWKHALESNVEQLERGERINIDPLLLDQYPDAVYVLDCDLKLVDSNEKLSLLFNGEEERFVHPASWLPVTESERVQTFHQRSLQGETVHYELQARNAHGRSIHLSITNTPLYTGRVITGLYGVVKDLTTQTELRERYNRLKVSRLLFERIPGLILIELDLETGAFYHSPQTGNLLGLTKRQLADMKREDFRKLIHEDDRGAFAAAIETLLHDHAQFEYETQLRAFNPKIKQYLELIVKVGVSKDRKAVTWAMFDVTNLVTAEEELTKERSKVRQLCEIVDSVIFERYFESKQFKFLTPGFSLIFGYTEDQFNAHPDYWQKVVVPDDIPKIKQAREVTLSGKPSTFSYRIFAKGNVKWIEENREPIFAEDGHVIGFRTLVKDITQLKEQQEEIWRLASLDPITNMPNRESITESVYHLTRKRDPFTLFSLSFNRIAEINHTFGYELGDEWRVATVNQLIRLLPKDALLGHLDADNVLIVLPRRMEDPEVLALGQKLGTLSTHRFRVDVYDLFARISIGVSRYPEDGAQASELIKHACIAMNRADKKIEAQLELYSSQMDIESLKRYELLRDMRGALQNKEFYLMYQPKVNAWTGQIVGAEALMRWTHPTWGSISPAEFIPLAEESSLHLDLTNWLIEEVCRYLMTLPKKVPISINVSAKYLYQEHFEHVLEDTLARYHIPASYLEVEISETSLLEDAQQITQVFGRLNDLGIPIAFDDFGKGYSSLAYLQAYSAQTIKIDRVFAHNVNQSRKAQGIIRSLLLIAEEFGMNVVVEGVEMMDDLLRLREFGCHVIQGYIFSRPLKEAEFEQALETGTLTPIEEYVEMIPSASRLIHAGITITRLRNQDVAVGTSPIVIMRRGFKTIAFYGAIRLPVDSDLSLVILLDEGMAPLPIQVTRLTELANGLYQYEASYEQTVELEKRLTALESEKPRGFTIQKAKDLIDQTD</sequence>
<dbReference type="Gene3D" id="3.30.450.20">
    <property type="entry name" value="PAS domain"/>
    <property type="match status" value="3"/>
</dbReference>
<dbReference type="InterPro" id="IPR029787">
    <property type="entry name" value="Nucleotide_cyclase"/>
</dbReference>
<name>A0ABY5FQ14_9BACL</name>